<accession>A0A0F2IQX8</accession>
<organism evidence="3 4">
    <name type="scientific">Vibrio parahaemolyticus</name>
    <dbReference type="NCBI Taxonomy" id="670"/>
    <lineage>
        <taxon>Bacteria</taxon>
        <taxon>Pseudomonadati</taxon>
        <taxon>Pseudomonadota</taxon>
        <taxon>Gammaproteobacteria</taxon>
        <taxon>Vibrionales</taxon>
        <taxon>Vibrionaceae</taxon>
        <taxon>Vibrio</taxon>
    </lineage>
</organism>
<reference evidence="2 5" key="2">
    <citation type="submission" date="2020-04" db="EMBL/GenBank/DDBJ databases">
        <title>Whole-genome sequencing of Vibrio spp. from China reveals different genetic environments of blaCTX-M-14 among diverse lineages.</title>
        <authorList>
            <person name="Zheng Z."/>
            <person name="Ye L."/>
            <person name="Chen S."/>
        </authorList>
    </citation>
    <scope>NUCLEOTIDE SEQUENCE [LARGE SCALE GENOMIC DNA]</scope>
    <source>
        <strain evidence="2 5">Vb0574</strain>
    </source>
</reference>
<dbReference type="EMBL" id="NIXT01000030">
    <property type="protein sequence ID" value="OXE34622.1"/>
    <property type="molecule type" value="Genomic_DNA"/>
</dbReference>
<dbReference type="Proteomes" id="UP000214596">
    <property type="component" value="Unassembled WGS sequence"/>
</dbReference>
<evidence type="ECO:0000313" key="5">
    <source>
        <dbReference type="Proteomes" id="UP000555836"/>
    </source>
</evidence>
<comment type="caution">
    <text evidence="3">The sequence shown here is derived from an EMBL/GenBank/DDBJ whole genome shotgun (WGS) entry which is preliminary data.</text>
</comment>
<dbReference type="OrthoDB" id="7593840at2"/>
<dbReference type="EMBL" id="JABCLD010001917">
    <property type="protein sequence ID" value="NMU28316.1"/>
    <property type="molecule type" value="Genomic_DNA"/>
</dbReference>
<evidence type="ECO:0000256" key="1">
    <source>
        <dbReference type="SAM" id="SignalP"/>
    </source>
</evidence>
<feature type="chain" id="PRO_5015037986" evidence="1">
    <location>
        <begin position="21"/>
        <end position="300"/>
    </location>
</feature>
<dbReference type="RefSeq" id="WP_005455036.1">
    <property type="nucleotide sequence ID" value="NZ_CAMFHI010000007.1"/>
</dbReference>
<keyword evidence="1" id="KW-0732">Signal</keyword>
<dbReference type="Proteomes" id="UP000555836">
    <property type="component" value="Unassembled WGS sequence"/>
</dbReference>
<dbReference type="OMA" id="PFMNVYG"/>
<sequence>MKLKIGLVFLTTLFTQLSFAQDSFFPIWGDEAEKRGYSLPKPYGLSLSYMDMSNPITVNSIDLTGHPVLEALDIDANHADFKGSNITLRGDVWIFPFMNIYGIIGYTQGTSTAKINALSCDTSSVQGIGNKVLCSLLDAAGDELPDSAAFELEMDGGTYGAGTTLAGGVGNWFALLDMNYTYTSIAAIDGNIKTFVAAPRVGYRWQYDGGRELRVFVGAMYQNVQQELSGDLKSLNLPPQLLGLVENLSPDAGFNVSQSADENWNSVLGFQYAFNKDWEILMEAGFGERETLFFSLGRRF</sequence>
<name>A0A0F2IQX8_VIBPH</name>
<proteinExistence type="predicted"/>
<evidence type="ECO:0000313" key="4">
    <source>
        <dbReference type="Proteomes" id="UP000214596"/>
    </source>
</evidence>
<evidence type="ECO:0000313" key="2">
    <source>
        <dbReference type="EMBL" id="NMU28316.1"/>
    </source>
</evidence>
<dbReference type="GeneID" id="1188864"/>
<reference evidence="3 4" key="1">
    <citation type="journal article" date="2017" name="Appl. Environ. Microbiol.">
        <title>Parallel evolution of two clades of a major Atlantic endemic Vibrio parahaemolyticus pathogen lineage by independent acquisition of related pathogenicity islands.</title>
        <authorList>
            <person name="Xu F."/>
            <person name="Gonzalez-Escalona N."/>
            <person name="Drees K.P."/>
            <person name="Sebra R.P."/>
            <person name="Cooper V.S."/>
            <person name="Jones S.H."/>
            <person name="Whistler C.A."/>
        </authorList>
    </citation>
    <scope>NUCLEOTIDE SEQUENCE [LARGE SCALE GENOMIC DNA]</scope>
    <source>
        <strain evidence="3 4">MAVP-3</strain>
    </source>
</reference>
<protein>
    <submittedName>
        <fullName evidence="3">Uncharacterized protein</fullName>
    </submittedName>
</protein>
<dbReference type="AlphaFoldDB" id="A0A0F2IQX8"/>
<evidence type="ECO:0000313" key="3">
    <source>
        <dbReference type="EMBL" id="OXE34622.1"/>
    </source>
</evidence>
<feature type="signal peptide" evidence="1">
    <location>
        <begin position="1"/>
        <end position="20"/>
    </location>
</feature>
<gene>
    <name evidence="3" type="ORF">CA163_01390</name>
    <name evidence="2" type="ORF">HKB21_22135</name>
</gene>